<comment type="caution">
    <text evidence="1">The sequence shown here is derived from an EMBL/GenBank/DDBJ whole genome shotgun (WGS) entry which is preliminary data.</text>
</comment>
<protein>
    <submittedName>
        <fullName evidence="1">Uncharacterized protein</fullName>
    </submittedName>
</protein>
<dbReference type="AlphaFoldDB" id="A0AAV4WGI4"/>
<dbReference type="Proteomes" id="UP001054945">
    <property type="component" value="Unassembled WGS sequence"/>
</dbReference>
<sequence length="85" mass="9590">METSYLETQRPNTDYGGSLIYIATKTVHEKFVANASFYSFLFYRAPLSVNRRLGGVPKLPFIIATIRHCWDPGLEFTATVNLSAD</sequence>
<evidence type="ECO:0000313" key="2">
    <source>
        <dbReference type="Proteomes" id="UP001054945"/>
    </source>
</evidence>
<gene>
    <name evidence="1" type="ORF">CEXT_282551</name>
</gene>
<reference evidence="1 2" key="1">
    <citation type="submission" date="2021-06" db="EMBL/GenBank/DDBJ databases">
        <title>Caerostris extrusa draft genome.</title>
        <authorList>
            <person name="Kono N."/>
            <person name="Arakawa K."/>
        </authorList>
    </citation>
    <scope>NUCLEOTIDE SEQUENCE [LARGE SCALE GENOMIC DNA]</scope>
</reference>
<keyword evidence="2" id="KW-1185">Reference proteome</keyword>
<organism evidence="1 2">
    <name type="scientific">Caerostris extrusa</name>
    <name type="common">Bark spider</name>
    <name type="synonym">Caerostris bankana</name>
    <dbReference type="NCBI Taxonomy" id="172846"/>
    <lineage>
        <taxon>Eukaryota</taxon>
        <taxon>Metazoa</taxon>
        <taxon>Ecdysozoa</taxon>
        <taxon>Arthropoda</taxon>
        <taxon>Chelicerata</taxon>
        <taxon>Arachnida</taxon>
        <taxon>Araneae</taxon>
        <taxon>Araneomorphae</taxon>
        <taxon>Entelegynae</taxon>
        <taxon>Araneoidea</taxon>
        <taxon>Araneidae</taxon>
        <taxon>Caerostris</taxon>
    </lineage>
</organism>
<dbReference type="EMBL" id="BPLR01016072">
    <property type="protein sequence ID" value="GIY81061.1"/>
    <property type="molecule type" value="Genomic_DNA"/>
</dbReference>
<accession>A0AAV4WGI4</accession>
<evidence type="ECO:0000313" key="1">
    <source>
        <dbReference type="EMBL" id="GIY81061.1"/>
    </source>
</evidence>
<name>A0AAV4WGI4_CAEEX</name>
<proteinExistence type="predicted"/>